<dbReference type="Pfam" id="PF07258">
    <property type="entry name" value="COMM_domain"/>
    <property type="match status" value="1"/>
</dbReference>
<dbReference type="GeneTree" id="ENSGT00390000013770"/>
<evidence type="ECO:0000259" key="3">
    <source>
        <dbReference type="PROSITE" id="PS51269"/>
    </source>
</evidence>
<dbReference type="Proteomes" id="UP001108240">
    <property type="component" value="Unplaced"/>
</dbReference>
<reference evidence="4" key="1">
    <citation type="submission" date="2025-08" db="UniProtKB">
        <authorList>
            <consortium name="Ensembl"/>
        </authorList>
    </citation>
    <scope>IDENTIFICATION</scope>
</reference>
<dbReference type="Ensembl" id="ENSCCRT00000152761.1">
    <property type="protein sequence ID" value="ENSCCRP00000159763.1"/>
    <property type="gene ID" value="ENSCCRG00000048255.2"/>
</dbReference>
<dbReference type="AlphaFoldDB" id="A0A9J8BT85"/>
<dbReference type="PANTHER" id="PTHR15666">
    <property type="entry name" value="COMM DOMAIN CONTAINING PROTEIN 5"/>
    <property type="match status" value="1"/>
</dbReference>
<accession>A0A9J8BT85</accession>
<evidence type="ECO:0000256" key="2">
    <source>
        <dbReference type="ARBA" id="ARBA00093452"/>
    </source>
</evidence>
<evidence type="ECO:0000313" key="4">
    <source>
        <dbReference type="Ensembl" id="ENSCCRP00000159763.1"/>
    </source>
</evidence>
<sequence length="240" mass="26753">MMADSVSLFGGRAPAEVQQLAKHLRNLDRDTFSQMLSAVLRAVDGLDCRESLRLISESGLVSEDSFNHAVAGLYALLKEALCLPSLRQEVFNEDLRALRVSEEFIADVSSAVFGSRYDSALSERLGYPVYQLISQCSSRQTSIDISDTHRGPTLAKIQDFKWRVDVAISTSSLSRALQPSILMQMKLSDGHVHRFEVIFLQFCLISEYVVITETCSRHLTLLNGLIFADVSKIRAYIISS</sequence>
<evidence type="ECO:0000256" key="1">
    <source>
        <dbReference type="ARBA" id="ARBA00016556"/>
    </source>
</evidence>
<reference evidence="4" key="2">
    <citation type="submission" date="2025-09" db="UniProtKB">
        <authorList>
            <consortium name="Ensembl"/>
        </authorList>
    </citation>
    <scope>IDENTIFICATION</scope>
</reference>
<protein>
    <recommendedName>
        <fullName evidence="1">COMM domain-containing protein 5</fullName>
    </recommendedName>
</protein>
<dbReference type="PANTHER" id="PTHR15666:SF1">
    <property type="entry name" value="COMM DOMAIN-CONTAINING PROTEIN 5"/>
    <property type="match status" value="1"/>
</dbReference>
<feature type="domain" description="COMM" evidence="3">
    <location>
        <begin position="156"/>
        <end position="220"/>
    </location>
</feature>
<evidence type="ECO:0000313" key="5">
    <source>
        <dbReference type="Proteomes" id="UP001108240"/>
    </source>
</evidence>
<dbReference type="PROSITE" id="PS51269">
    <property type="entry name" value="COMM"/>
    <property type="match status" value="1"/>
</dbReference>
<name>A0A9J8BT85_CYPCA</name>
<dbReference type="InterPro" id="IPR037357">
    <property type="entry name" value="COMMD5"/>
</dbReference>
<proteinExistence type="inferred from homology"/>
<dbReference type="GO" id="GO:0005634">
    <property type="term" value="C:nucleus"/>
    <property type="evidence" value="ECO:0007669"/>
    <property type="project" value="TreeGrafter"/>
</dbReference>
<comment type="similarity">
    <text evidence="2">Belongs to the COMM domain-containing protein 5 family.</text>
</comment>
<keyword evidence="5" id="KW-1185">Reference proteome</keyword>
<organism evidence="4 5">
    <name type="scientific">Cyprinus carpio carpio</name>
    <dbReference type="NCBI Taxonomy" id="630221"/>
    <lineage>
        <taxon>Eukaryota</taxon>
        <taxon>Metazoa</taxon>
        <taxon>Chordata</taxon>
        <taxon>Craniata</taxon>
        <taxon>Vertebrata</taxon>
        <taxon>Euteleostomi</taxon>
        <taxon>Actinopterygii</taxon>
        <taxon>Neopterygii</taxon>
        <taxon>Teleostei</taxon>
        <taxon>Ostariophysi</taxon>
        <taxon>Cypriniformes</taxon>
        <taxon>Cyprinidae</taxon>
        <taxon>Cyprininae</taxon>
        <taxon>Cyprinus</taxon>
    </lineage>
</organism>
<dbReference type="InterPro" id="IPR017920">
    <property type="entry name" value="COMM"/>
</dbReference>